<keyword evidence="1" id="KW-0812">Transmembrane</keyword>
<proteinExistence type="predicted"/>
<accession>H2C7S3</accession>
<sequence>MNKILENGLSIFYPNLLLCIFPYALWCFQEILYDLLAIKARVPRVEGYTPLRCYSVVVHKKGDRFLSC</sequence>
<keyword evidence="1" id="KW-1133">Transmembrane helix</keyword>
<evidence type="ECO:0000256" key="1">
    <source>
        <dbReference type="SAM" id="Phobius"/>
    </source>
</evidence>
<evidence type="ECO:0000313" key="2">
    <source>
        <dbReference type="EMBL" id="EHP68199.1"/>
    </source>
</evidence>
<keyword evidence="3" id="KW-1185">Reference proteome</keyword>
<gene>
    <name evidence="2" type="ORF">MetMK1DRAFT_00026220</name>
</gene>
<feature type="transmembrane region" description="Helical" evidence="1">
    <location>
        <begin position="12"/>
        <end position="33"/>
    </location>
</feature>
<dbReference type="HOGENOM" id="CLU_2784189_0_0_2"/>
<keyword evidence="1" id="KW-0472">Membrane</keyword>
<reference evidence="2 3" key="1">
    <citation type="submission" date="2012-01" db="EMBL/GenBank/DDBJ databases">
        <title>Improved High-Quality Draft sequence of Metallosphaera yellowstonensis MK1.</title>
        <authorList>
            <consortium name="US DOE Joint Genome Institute"/>
            <person name="Lucas S."/>
            <person name="Han J."/>
            <person name="Cheng J.-F."/>
            <person name="Goodwin L."/>
            <person name="Pitluck S."/>
            <person name="Peters L."/>
            <person name="Teshima H."/>
            <person name="Detter J.C."/>
            <person name="Han C."/>
            <person name="Tapia R."/>
            <person name="Land M."/>
            <person name="Hauser L."/>
            <person name="Kyrpides N."/>
            <person name="Kozubal M."/>
            <person name="Macur R.E."/>
            <person name="Jay Z."/>
            <person name="Inskeep W."/>
            <person name="Woyke T."/>
        </authorList>
    </citation>
    <scope>NUCLEOTIDE SEQUENCE [LARGE SCALE GENOMIC DNA]</scope>
    <source>
        <strain evidence="2 3">MK1</strain>
    </source>
</reference>
<evidence type="ECO:0000313" key="3">
    <source>
        <dbReference type="Proteomes" id="UP000003980"/>
    </source>
</evidence>
<dbReference type="AlphaFoldDB" id="H2C7S3"/>
<dbReference type="EMBL" id="JH597770">
    <property type="protein sequence ID" value="EHP68199.1"/>
    <property type="molecule type" value="Genomic_DNA"/>
</dbReference>
<dbReference type="Proteomes" id="UP000003980">
    <property type="component" value="Unassembled WGS sequence"/>
</dbReference>
<protein>
    <submittedName>
        <fullName evidence="2">Uncharacterized protein</fullName>
    </submittedName>
</protein>
<name>H2C7S3_9CREN</name>
<organism evidence="2 3">
    <name type="scientific">Metallosphaera yellowstonensis MK1</name>
    <dbReference type="NCBI Taxonomy" id="671065"/>
    <lineage>
        <taxon>Archaea</taxon>
        <taxon>Thermoproteota</taxon>
        <taxon>Thermoprotei</taxon>
        <taxon>Sulfolobales</taxon>
        <taxon>Sulfolobaceae</taxon>
        <taxon>Metallosphaera</taxon>
    </lineage>
</organism>